<evidence type="ECO:0000259" key="18">
    <source>
        <dbReference type="Pfam" id="PF08393"/>
    </source>
</evidence>
<dbReference type="Gene3D" id="1.20.140.100">
    <property type="entry name" value="Dynein heavy chain, N-terminal domain 2"/>
    <property type="match status" value="1"/>
</dbReference>
<evidence type="ECO:0000256" key="3">
    <source>
        <dbReference type="ARBA" id="ARBA00022490"/>
    </source>
</evidence>
<name>D8QTX1_SELML</name>
<dbReference type="FunFam" id="3.20.180.20:FF:000003">
    <property type="entry name" value="Dynein heavy chain 12, axonemal"/>
    <property type="match status" value="1"/>
</dbReference>
<feature type="domain" description="Dynein heavy chain region D6 P-loop" evidence="17">
    <location>
        <begin position="3269"/>
        <end position="3381"/>
    </location>
</feature>
<dbReference type="PANTHER" id="PTHR45703">
    <property type="entry name" value="DYNEIN HEAVY CHAIN"/>
    <property type="match status" value="1"/>
</dbReference>
<dbReference type="InterPro" id="IPR035706">
    <property type="entry name" value="AAA_9"/>
</dbReference>
<evidence type="ECO:0000259" key="19">
    <source>
        <dbReference type="Pfam" id="PF12774"/>
    </source>
</evidence>
<dbReference type="eggNOG" id="KOG3595">
    <property type="taxonomic scope" value="Eukaryota"/>
</dbReference>
<keyword evidence="11 16" id="KW-0175">Coiled coil</keyword>
<evidence type="ECO:0000259" key="17">
    <source>
        <dbReference type="Pfam" id="PF03028"/>
    </source>
</evidence>
<dbReference type="FunFam" id="3.40.50.300:FF:001145">
    <property type="entry name" value="Putative dynein heavy chain"/>
    <property type="match status" value="1"/>
</dbReference>
<evidence type="ECO:0000259" key="22">
    <source>
        <dbReference type="Pfam" id="PF12781"/>
    </source>
</evidence>
<proteinExistence type="inferred from homology"/>
<dbReference type="Gene3D" id="1.10.8.1220">
    <property type="match status" value="1"/>
</dbReference>
<dbReference type="Gene3D" id="1.10.8.720">
    <property type="entry name" value="Region D6 of dynein motor"/>
    <property type="match status" value="1"/>
</dbReference>
<dbReference type="InterPro" id="IPR043157">
    <property type="entry name" value="Dynein_AAA1S"/>
</dbReference>
<dbReference type="InterPro" id="IPR043160">
    <property type="entry name" value="Dynein_C_barrel"/>
</dbReference>
<dbReference type="Pfam" id="PF03028">
    <property type="entry name" value="Dynein_heavy"/>
    <property type="match status" value="1"/>
</dbReference>
<dbReference type="FunFam" id="3.40.50.300:FF:000362">
    <property type="entry name" value="Dynein, axonemal, heavy chain 6"/>
    <property type="match status" value="1"/>
</dbReference>
<dbReference type="InterPro" id="IPR042222">
    <property type="entry name" value="Dynein_2_N"/>
</dbReference>
<dbReference type="Gene3D" id="1.20.58.1120">
    <property type="match status" value="1"/>
</dbReference>
<evidence type="ECO:0000256" key="2">
    <source>
        <dbReference type="ARBA" id="ARBA00008887"/>
    </source>
</evidence>
<dbReference type="Gene3D" id="6.10.140.1060">
    <property type="match status" value="1"/>
</dbReference>
<dbReference type="Pfam" id="PF18199">
    <property type="entry name" value="Dynein_C"/>
    <property type="match status" value="1"/>
</dbReference>
<dbReference type="FunFam" id="1.10.8.710:FF:000004">
    <property type="entry name" value="Dynein axonemal heavy chain 6"/>
    <property type="match status" value="1"/>
</dbReference>
<evidence type="ECO:0000256" key="5">
    <source>
        <dbReference type="ARBA" id="ARBA00022737"/>
    </source>
</evidence>
<feature type="domain" description="Dynein heavy chain AAA 5 extension" evidence="23">
    <location>
        <begin position="1633"/>
        <end position="1775"/>
    </location>
</feature>
<evidence type="ECO:0000259" key="25">
    <source>
        <dbReference type="Pfam" id="PF18199"/>
    </source>
</evidence>
<dbReference type="InterPro" id="IPR013602">
    <property type="entry name" value="Dynein_heavy_linker"/>
</dbReference>
<dbReference type="GO" id="GO:0008569">
    <property type="term" value="F:minus-end-directed microtubule motor activity"/>
    <property type="evidence" value="ECO:0007669"/>
    <property type="project" value="InterPro"/>
</dbReference>
<dbReference type="KEGG" id="smo:SELMODRAFT_449689"/>
<dbReference type="STRING" id="88036.D8QTX1"/>
<dbReference type="FunFam" id="1.10.8.720:FF:000001">
    <property type="entry name" value="dynein heavy chain 7, axonemal"/>
    <property type="match status" value="1"/>
</dbReference>
<evidence type="ECO:0000259" key="23">
    <source>
        <dbReference type="Pfam" id="PF17852"/>
    </source>
</evidence>
<evidence type="ECO:0000256" key="13">
    <source>
        <dbReference type="ARBA" id="ARBA00023175"/>
    </source>
</evidence>
<dbReference type="Gene3D" id="1.10.472.130">
    <property type="match status" value="1"/>
</dbReference>
<evidence type="ECO:0000256" key="9">
    <source>
        <dbReference type="ARBA" id="ARBA00022846"/>
    </source>
</evidence>
<dbReference type="Pfam" id="PF12774">
    <property type="entry name" value="AAA_6"/>
    <property type="match status" value="1"/>
</dbReference>
<feature type="domain" description="Dynein heavy chain hydrolytic ATP-binding dynein motor region" evidence="19">
    <location>
        <begin position="1143"/>
        <end position="1469"/>
    </location>
</feature>
<dbReference type="Pfam" id="PF12777">
    <property type="entry name" value="MT"/>
    <property type="match status" value="1"/>
</dbReference>
<keyword evidence="3" id="KW-0963">Cytoplasm</keyword>
<gene>
    <name evidence="27" type="primary">IAD3-1</name>
    <name evidence="27" type="ORF">SELMODRAFT_449689</name>
</gene>
<evidence type="ECO:0000313" key="28">
    <source>
        <dbReference type="Proteomes" id="UP000001514"/>
    </source>
</evidence>
<feature type="coiled-coil region" evidence="16">
    <location>
        <begin position="2670"/>
        <end position="2704"/>
    </location>
</feature>
<keyword evidence="12" id="KW-0969">Cilium</keyword>
<feature type="domain" description="Dynein heavy chain coiled coil stalk" evidence="20">
    <location>
        <begin position="2425"/>
        <end position="2768"/>
    </location>
</feature>
<dbReference type="InParanoid" id="D8QTX1"/>
<evidence type="ECO:0000259" key="21">
    <source>
        <dbReference type="Pfam" id="PF12780"/>
    </source>
</evidence>
<dbReference type="InterPro" id="IPR024317">
    <property type="entry name" value="Dynein_heavy_chain_D4_dom"/>
</dbReference>
<keyword evidence="15" id="KW-0966">Cell projection</keyword>
<keyword evidence="10" id="KW-0243">Dynein</keyword>
<dbReference type="Pfam" id="PF08393">
    <property type="entry name" value="DHC_N2"/>
    <property type="match status" value="1"/>
</dbReference>
<dbReference type="FunFam" id="3.10.490.20:FF:000001">
    <property type="entry name" value="dynein heavy chain 7, axonemal"/>
    <property type="match status" value="1"/>
</dbReference>
<dbReference type="Pfam" id="PF17852">
    <property type="entry name" value="Dynein_AAA_lid"/>
    <property type="match status" value="1"/>
</dbReference>
<dbReference type="GO" id="GO:0005524">
    <property type="term" value="F:ATP binding"/>
    <property type="evidence" value="ECO:0007669"/>
    <property type="project" value="UniProtKB-KW"/>
</dbReference>
<keyword evidence="28" id="KW-1185">Reference proteome</keyword>
<dbReference type="Gramene" id="EFJ37187">
    <property type="protein sequence ID" value="EFJ37187"/>
    <property type="gene ID" value="SELMODRAFT_449689"/>
</dbReference>
<keyword evidence="5" id="KW-0677">Repeat</keyword>
<evidence type="ECO:0000256" key="6">
    <source>
        <dbReference type="ARBA" id="ARBA00022741"/>
    </source>
</evidence>
<feature type="domain" description="Dynein heavy chain AAA module D4" evidence="21">
    <location>
        <begin position="2153"/>
        <end position="2411"/>
    </location>
</feature>
<evidence type="ECO:0000256" key="16">
    <source>
        <dbReference type="SAM" id="Coils"/>
    </source>
</evidence>
<evidence type="ECO:0000256" key="4">
    <source>
        <dbReference type="ARBA" id="ARBA00022701"/>
    </source>
</evidence>
<evidence type="ECO:0000313" key="27">
    <source>
        <dbReference type="EMBL" id="EFJ37187.1"/>
    </source>
</evidence>
<keyword evidence="6" id="KW-0547">Nucleotide-binding</keyword>
<dbReference type="InterPro" id="IPR041658">
    <property type="entry name" value="AAA_lid_11"/>
</dbReference>
<evidence type="ECO:0000256" key="11">
    <source>
        <dbReference type="ARBA" id="ARBA00023054"/>
    </source>
</evidence>
<dbReference type="Pfam" id="PF22597">
    <property type="entry name" value="DYN_lid"/>
    <property type="match status" value="1"/>
</dbReference>
<dbReference type="InterPro" id="IPR054354">
    <property type="entry name" value="DYNC2H1-like_lid"/>
</dbReference>
<evidence type="ECO:0000259" key="20">
    <source>
        <dbReference type="Pfam" id="PF12777"/>
    </source>
</evidence>
<dbReference type="GO" id="GO:0005858">
    <property type="term" value="C:axonemal dynein complex"/>
    <property type="evidence" value="ECO:0007669"/>
    <property type="project" value="UniProtKB-ARBA"/>
</dbReference>
<dbReference type="FunFam" id="3.40.50.300:FF:000044">
    <property type="entry name" value="Dynein heavy chain 5, axonemal"/>
    <property type="match status" value="1"/>
</dbReference>
<dbReference type="Gene3D" id="3.40.50.300">
    <property type="entry name" value="P-loop containing nucleotide triphosphate hydrolases"/>
    <property type="match status" value="5"/>
</dbReference>
<evidence type="ECO:0000259" key="24">
    <source>
        <dbReference type="Pfam" id="PF18198"/>
    </source>
</evidence>
<dbReference type="FunFam" id="1.10.8.1220:FF:000001">
    <property type="entry name" value="Dynein axonemal heavy chain 5"/>
    <property type="match status" value="1"/>
</dbReference>
<dbReference type="FunFam" id="1.20.920.30:FF:000002">
    <property type="entry name" value="Dynein axonemal heavy chain 3"/>
    <property type="match status" value="1"/>
</dbReference>
<dbReference type="InterPro" id="IPR041228">
    <property type="entry name" value="Dynein_C"/>
</dbReference>
<keyword evidence="8" id="KW-0067">ATP-binding</keyword>
<dbReference type="GO" id="GO:0003341">
    <property type="term" value="P:cilium movement"/>
    <property type="evidence" value="ECO:0007669"/>
    <property type="project" value="UniProtKB-ARBA"/>
</dbReference>
<dbReference type="InterPro" id="IPR042228">
    <property type="entry name" value="Dynein_linker_3"/>
</dbReference>
<keyword evidence="13" id="KW-0505">Motor protein</keyword>
<dbReference type="InterPro" id="IPR041466">
    <property type="entry name" value="Dynein_AAA5_ext"/>
</dbReference>
<sequence>MKVAEDILRYQFYVESGVDERFIAPIRERWTKRAVDMVGKYVKRGLSERVIQATLRRVLEEVQHEYLLSMRKAIVDYVLQQILEVVTTGFIGKTRTIQILSAEWREAVLSAHGGVSGTLHKLNPQALELAFLWQDLYAAKFLIDTTTPEFFAGAPYELDDFIERGKQCAGAVRESLDTEWLSTASSVLEQAVPIPPNTDLIGFYEAMAVLMSNQIRRLVEDSVVNFVRFIDVYKGEIYEIPRESIMTVHHKLTPRLQRFKELFRAQVEPSYDALELGLVEVLEYAVAQSAGVHRVDAEDLEPSRRLLSSMAVDDELVGVAKGHIRQVVQSNVNYPKELMDKYVPFEALANMSAQAFAQEFKAQEKPIQEYEEVLKQFSEKEIQIEATSANVVDCGIVRVKCKEYKDILIKKARYIALLLKEQVLAFMHAANTNVLERMEHIAREIIKIPTNSEEALIFATRFLAASPTELSVLERILGENRQREDFLDRYQLNIPETEFRTMLIAYEWPKRVRAVIDVHTKRITEEYEHYETQLKQRRIDFFALLESLDVRVKSYITIADLDKIEAISDDVTNLNNGLQAALETSEALNAEETLFGVPPTKFTQIQQMITALDPFFKLWTVGANFKRLEEEWMSAPFFSLDTEKIEGEVSTMFRVIFKLVKQFGEDYPEPGRVASAVKAQMEKFKETFPLLRCLCNPGLRARHFEKISQIVGFELKAEDTISFRQLLRLNIDEHLTKLEEISEHASKEYSLERALNQMEADWAPIAFEYALYKNTGTHILKGGPIEEAQILLEEHIIKTQNMFSSAFAQFFSERIGIWLKKITLMQDVLREWLKMQAAWMYLEPIFGSPDIIEQMPKEGTAFHATDKVWRRIVAEVIKTKCMLEAADIPNLLADLKEGNAQLEIVNKGLNHYLETKRLAFPRFFFLSNDELLEILSETKDPLRVQPFLKKCFEGINQLEFQPNLDITAMLSVESEKVPFTRTHNPKSAGGNVEKWLIEVEAMMKECLRAIVVQAAADYAVEPRESWILKWPGMIVLCGSQIYWTEEVASAIIEGGTAGLQKYEDKCTDQLQSLVKLVRGDISNMERLTIGALVVIDVHARDVVTLLKEKQVSSETDFEWLSQLRYYLEENEVIVKMVNAARNYGYEYLGNSSRLVITPLTDRCYRTLMGALHLNLGGAPEGPAGTGKTETTKDLAKALAMQCVVFNCSDGLDYLAMGKFFKGLAASGAWACFDEFNRIDLEVLSVIAQQILTIQRAIMAGVKRFMFEGTDLPLIPTCTSFITMNPGYAGRSELPDNLKALFRPVAMMVPNYAMIGEIILYSFGYGLARDMARKLVATYRLCSEQLSSQDHYDYGMRAVIAVLRAAGNLKRKYRDADESVLVLRAIRDVNLPKFLSHDIPLFEGIMADLFPGVVLPKPDYDAILLALNNNCVKMNLIPIEPFIRKILELYEMIIVRHGLMIVGYSFGAKTCMYKVLADALTEMNQQNLEQVTWYNILNPKSITMGQLYGQFDPVSHEWTDGVLATTFRNQSADTTPNRKWLIFDGPVDAIWIENMNTVLDDNKKLCLMSGEIIQMSGTMNLIFEVQDLAAASPATVSRCGMVYVEPSAIGWRPIVTSWLTALPEVLQGRYSDQISKLCDWLLPPCLRCVQKNCKLTIAMQEQNMVQSMLRIIWSLMDPQLTDKVQSEKMDGNLKATWVDSIFLFALVWAVGACTDHADRPKFDVLLRKLIANQPPEDYKQYIVAAARKVAQNFPDGKLVYDFVFNKDRAKWVPWTDLVDETPPSPEADFARIIVSTADTVKYLFLVNELVMHTFPLLLVGPTGTGKSQYVKQYLMKLDTSKFQSMFFNFSAQTSANQTQDIIDSKLVKRKQGIFGPQKGKQCIILVDDLSMPALEKYGAQPPIELLRQWMDHKGWYDRNDLSFKNIIDTQFISAMAPPGGGRNAVTNRYLRHFNVICVTPFSDATLSRIFSSLVDFWMKRSRYPPQVVKLRPPMIAATIDIYQTVQRELLPTPEKSHYTYNLRDLSKVFLGLQFAPAETDNVYKIMRLWANECLRIFYDRLINDKDRDWFCELLAEMFEKHYKERYGKVFASFTHSEIKKGDSSPGNMKYFMAGDFMVPGADPAQYDEITDEEGLMRVMQAYLEDYNQVNTKQMNLVLFQFAIQHISRICRVIKQPGGNALLVGVGGSGRQSFARLAAFIEGFDIFQVEIAKNYGMSEWREDLGKMLRKAGEADKRVMFLFVDTQIKMEGFVEDINSLLNTGEVPNLYDSADLSSICEAVRPRAKRAKRDGSRAELYAFFVDECSKNMRIALAFSPIGGAFRDRLRKFPSLVNCCTIDWFSGWPTEALRSVAARFLDDVNVDDKLIPGLVDMTVHFHISVQDLSLQYFTVMRRYSYVTPTSFLELINLFKSLLMKKQAEVSGFKKRYEMGLQKLESSANDVNTMQKELEELQPKLVQSTAEVTELLQVIDTETTEANKVREVVLVEEAAASIKAAEAKAIKDDTEAELAAAMPMLEAALKALDTLSKNDISELKGMKSPPAGVKLVMEAVCIMKSIKPTRMKDPGGSGKMVEDYWESSKKMLADADFLKSLREYDKDNISYRWLITLEKCSYIANPNMEPTKVAVISKAAFGLCSWIIAMEAYDRVAKVVAPKQAALKIAEAEYEEVMSALRVKQASLRKVELRLAELDAQLNGAQFKKKTVEDEASLCATKITRANQLMSGLGGEKTRWTAQAQMFGETYIKLTGDILLSAGMIAYLGVFTPTFRDQAVADWLAVCKGKKIPCSTDFVLSNILADPVEIRAWNICGLPKDQCSIDNGTIIKTARRWGLMIDPQGQANKWIKNLEASNALIITKLSDNDFLRKLEVGIQFGKPVLVENVGEELDPAIEPILLQLTFKQSGTLCIKLGDNTLEYSSKFRLYLTTKLRNPHYSPETSAKVVTLLNFMITSEGLFDQLLGIAVAKERPDLEEEKNQLILQSASNKKQLKEIEDKTLEVLSQEGNILEDETGIQVLSQSKILSEDISAKQKIAEETEVKIDNARSGYKPVAKVTAILFFCVSDMANIEPMYQYSLPWFIDLFEFSIMNSEKSPDLGARLRILNDHFLYTLYCNVCRSLFEKDKLLFVFLMTVKLFSAEGKLSLDELRFFMTGGIALDKQPAKPAGEATAWLSDKAWGELYRLSQKEAFSGLDADIIQQADKWRVIFDSPEPHMEPLPLPWNIELDSFQKMVVLRCIRPDKLVLATANYVAESLGSKFIEPLPLNLESCYKDASATTPLVFVLSPGSDPMSMLLKLAADKEAKLETVSLGQGQGPVAIAILNVAAKEGSWVALQNCHLAVSWMATLEKYWENELTKEKTHKDFRLWLTSYPSDAFPVAILQNAVKMTNEPPNGLKANLTGSYFMYPISDIDFFSNCSKGPEWRRMLYGLCFFHAFVQERRKFGPLGWNIPYEYNESDLRISVRQLKMFIEEYPDRIPYKALNYLTGECNYGGRVTDDHDRRTLITILEGIYCDAVHDDNYSFSESGLFRAPPDGTYENFLEFIKRLPNQPRPEVFGFHDNATISKDLNETARLLDSLLLVSPAASEGGSSKKGGAPAMSPDDVMLGISSDILGKLPGNFDIEAVQNKYPVVYLESMNTVLCQELERFNKLLSIIRSSLLELQKAVKGLIVMSAELDQLGRSLLDGKIPAMWAAKSYPSRKPLASYVSDLLERVAFFHDWVVNGPPSVYWLSGFFFTQSFLTGAKQNFARSAKVPIDMIDFEFQVMEDPAACTVKPEIGVYVRGLFLEGARWDYNTHYLGESEPKVLYSACPILWLVPTELSKFGNYPHYLSPLYKTSDRRGILSTTGHSTNFVMEVKLPSNMPQAHWVKRGVALLSQLDD</sequence>
<dbReference type="Gene3D" id="1.20.920.30">
    <property type="match status" value="1"/>
</dbReference>
<dbReference type="FunFam" id="1.20.1270.280:FF:000001">
    <property type="entry name" value="dynein heavy chain 7, axonemal"/>
    <property type="match status" value="1"/>
</dbReference>
<dbReference type="Gene3D" id="1.20.920.20">
    <property type="match status" value="1"/>
</dbReference>
<evidence type="ECO:0000256" key="12">
    <source>
        <dbReference type="ARBA" id="ARBA00023069"/>
    </source>
</evidence>
<evidence type="ECO:0000259" key="26">
    <source>
        <dbReference type="Pfam" id="PF22597"/>
    </source>
</evidence>
<comment type="subcellular location">
    <subcellularLocation>
        <location evidence="1">Cytoplasm</location>
        <location evidence="1">Cytoskeleton</location>
        <location evidence="1">Flagellum axoneme</location>
    </subcellularLocation>
</comment>
<dbReference type="Gene3D" id="1.10.8.710">
    <property type="match status" value="1"/>
</dbReference>
<dbReference type="InterPro" id="IPR035699">
    <property type="entry name" value="AAA_6"/>
</dbReference>
<feature type="domain" description="Dynein 2 heavy chain 1 cytoplasmic ATPase lid" evidence="26">
    <location>
        <begin position="1989"/>
        <end position="2066"/>
    </location>
</feature>
<feature type="domain" description="Dynein heavy chain ATP-binding dynein motor region" evidence="22">
    <location>
        <begin position="2800"/>
        <end position="3021"/>
    </location>
</feature>
<evidence type="ECO:0000256" key="8">
    <source>
        <dbReference type="ARBA" id="ARBA00022840"/>
    </source>
</evidence>
<evidence type="ECO:0000256" key="10">
    <source>
        <dbReference type="ARBA" id="ARBA00023017"/>
    </source>
</evidence>
<dbReference type="EMBL" id="GL377566">
    <property type="protein sequence ID" value="EFJ37187.1"/>
    <property type="molecule type" value="Genomic_DNA"/>
</dbReference>
<keyword evidence="4" id="KW-0493">Microtubule</keyword>
<dbReference type="FunFam" id="1.20.140.100:FF:000001">
    <property type="entry name" value="dynein heavy chain 17, axonemal"/>
    <property type="match status" value="1"/>
</dbReference>
<dbReference type="Pfam" id="PF18198">
    <property type="entry name" value="AAA_lid_11"/>
    <property type="match status" value="1"/>
</dbReference>
<evidence type="ECO:0000256" key="7">
    <source>
        <dbReference type="ARBA" id="ARBA00022794"/>
    </source>
</evidence>
<evidence type="ECO:0000256" key="1">
    <source>
        <dbReference type="ARBA" id="ARBA00004611"/>
    </source>
</evidence>
<dbReference type="Gene3D" id="1.20.1270.280">
    <property type="match status" value="1"/>
</dbReference>
<feature type="domain" description="Dynein heavy chain C-terminal" evidence="25">
    <location>
        <begin position="3562"/>
        <end position="3869"/>
    </location>
</feature>
<dbReference type="Pfam" id="PF12775">
    <property type="entry name" value="AAA_7"/>
    <property type="match status" value="1"/>
</dbReference>
<dbReference type="Gene3D" id="3.20.180.20">
    <property type="entry name" value="Dynein heavy chain, N-terminal domain 2"/>
    <property type="match status" value="1"/>
</dbReference>
<dbReference type="SUPFAM" id="SSF52540">
    <property type="entry name" value="P-loop containing nucleoside triphosphate hydrolases"/>
    <property type="match status" value="4"/>
</dbReference>
<keyword evidence="7" id="KW-0970">Cilium biogenesis/degradation</keyword>
<dbReference type="FunFam" id="1.20.920.20:FF:000006">
    <property type="entry name" value="Dynein, axonemal, heavy chain 6"/>
    <property type="match status" value="1"/>
</dbReference>
<dbReference type="HOGENOM" id="CLU_000038_0_3_1"/>
<dbReference type="Pfam" id="PF12781">
    <property type="entry name" value="AAA_9"/>
    <property type="match status" value="1"/>
</dbReference>
<comment type="similarity">
    <text evidence="2">Belongs to the dynein heavy chain family.</text>
</comment>
<dbReference type="FunFam" id="1.10.287.2620:FF:000002">
    <property type="entry name" value="Dynein heavy chain 2, axonemal"/>
    <property type="match status" value="1"/>
</dbReference>
<dbReference type="Gene3D" id="3.10.490.20">
    <property type="match status" value="1"/>
</dbReference>
<reference evidence="27 28" key="1">
    <citation type="journal article" date="2011" name="Science">
        <title>The Selaginella genome identifies genetic changes associated with the evolution of vascular plants.</title>
        <authorList>
            <person name="Banks J.A."/>
            <person name="Nishiyama T."/>
            <person name="Hasebe M."/>
            <person name="Bowman J.L."/>
            <person name="Gribskov M."/>
            <person name="dePamphilis C."/>
            <person name="Albert V.A."/>
            <person name="Aono N."/>
            <person name="Aoyama T."/>
            <person name="Ambrose B.A."/>
            <person name="Ashton N.W."/>
            <person name="Axtell M.J."/>
            <person name="Barker E."/>
            <person name="Barker M.S."/>
            <person name="Bennetzen J.L."/>
            <person name="Bonawitz N.D."/>
            <person name="Chapple C."/>
            <person name="Cheng C."/>
            <person name="Correa L.G."/>
            <person name="Dacre M."/>
            <person name="DeBarry J."/>
            <person name="Dreyer I."/>
            <person name="Elias M."/>
            <person name="Engstrom E.M."/>
            <person name="Estelle M."/>
            <person name="Feng L."/>
            <person name="Finet C."/>
            <person name="Floyd S.K."/>
            <person name="Frommer W.B."/>
            <person name="Fujita T."/>
            <person name="Gramzow L."/>
            <person name="Gutensohn M."/>
            <person name="Harholt J."/>
            <person name="Hattori M."/>
            <person name="Heyl A."/>
            <person name="Hirai T."/>
            <person name="Hiwatashi Y."/>
            <person name="Ishikawa M."/>
            <person name="Iwata M."/>
            <person name="Karol K.G."/>
            <person name="Koehler B."/>
            <person name="Kolukisaoglu U."/>
            <person name="Kubo M."/>
            <person name="Kurata T."/>
            <person name="Lalonde S."/>
            <person name="Li K."/>
            <person name="Li Y."/>
            <person name="Litt A."/>
            <person name="Lyons E."/>
            <person name="Manning G."/>
            <person name="Maruyama T."/>
            <person name="Michael T.P."/>
            <person name="Mikami K."/>
            <person name="Miyazaki S."/>
            <person name="Morinaga S."/>
            <person name="Murata T."/>
            <person name="Mueller-Roeber B."/>
            <person name="Nelson D.R."/>
            <person name="Obara M."/>
            <person name="Oguri Y."/>
            <person name="Olmstead R.G."/>
            <person name="Onodera N."/>
            <person name="Petersen B.L."/>
            <person name="Pils B."/>
            <person name="Prigge M."/>
            <person name="Rensing S.A."/>
            <person name="Riano-Pachon D.M."/>
            <person name="Roberts A.W."/>
            <person name="Sato Y."/>
            <person name="Scheller H.V."/>
            <person name="Schulz B."/>
            <person name="Schulz C."/>
            <person name="Shakirov E.V."/>
            <person name="Shibagaki N."/>
            <person name="Shinohara N."/>
            <person name="Shippen D.E."/>
            <person name="Soerensen I."/>
            <person name="Sotooka R."/>
            <person name="Sugimoto N."/>
            <person name="Sugita M."/>
            <person name="Sumikawa N."/>
            <person name="Tanurdzic M."/>
            <person name="Theissen G."/>
            <person name="Ulvskov P."/>
            <person name="Wakazuki S."/>
            <person name="Weng J.K."/>
            <person name="Willats W.W."/>
            <person name="Wipf D."/>
            <person name="Wolf P.G."/>
            <person name="Yang L."/>
            <person name="Zimmer A.D."/>
            <person name="Zhu Q."/>
            <person name="Mitros T."/>
            <person name="Hellsten U."/>
            <person name="Loque D."/>
            <person name="Otillar R."/>
            <person name="Salamov A."/>
            <person name="Schmutz J."/>
            <person name="Shapiro H."/>
            <person name="Lindquist E."/>
            <person name="Lucas S."/>
            <person name="Rokhsar D."/>
            <person name="Grigoriev I.V."/>
        </authorList>
    </citation>
    <scope>NUCLEOTIDE SEQUENCE [LARGE SCALE GENOMIC DNA]</scope>
</reference>
<dbReference type="FunFam" id="1.20.58.1120:FF:000005">
    <property type="entry name" value="Dynein, axonemal, heavy chain 12"/>
    <property type="match status" value="1"/>
</dbReference>
<keyword evidence="9" id="KW-0282">Flagellum</keyword>
<dbReference type="InterPro" id="IPR004273">
    <property type="entry name" value="Dynein_heavy_D6_P-loop"/>
</dbReference>
<keyword evidence="14" id="KW-0206">Cytoskeleton</keyword>
<feature type="domain" description="Dynein heavy chain AAA lid" evidence="24">
    <location>
        <begin position="3416"/>
        <end position="3555"/>
    </location>
</feature>
<dbReference type="InterPro" id="IPR024743">
    <property type="entry name" value="Dynein_HC_stalk"/>
</dbReference>
<organism evidence="28">
    <name type="scientific">Selaginella moellendorffii</name>
    <name type="common">Spikemoss</name>
    <dbReference type="NCBI Taxonomy" id="88036"/>
    <lineage>
        <taxon>Eukaryota</taxon>
        <taxon>Viridiplantae</taxon>
        <taxon>Streptophyta</taxon>
        <taxon>Embryophyta</taxon>
        <taxon>Tracheophyta</taxon>
        <taxon>Lycopodiopsida</taxon>
        <taxon>Selaginellales</taxon>
        <taxon>Selaginellaceae</taxon>
        <taxon>Selaginella</taxon>
    </lineage>
</organism>
<dbReference type="GO" id="GO:0051959">
    <property type="term" value="F:dynein light intermediate chain binding"/>
    <property type="evidence" value="ECO:0007669"/>
    <property type="project" value="InterPro"/>
</dbReference>
<protein>
    <submittedName>
        <fullName evidence="27">Inner arm dynein group 3</fullName>
    </submittedName>
</protein>
<feature type="domain" description="Dynein heavy chain linker" evidence="18">
    <location>
        <begin position="606"/>
        <end position="1013"/>
    </location>
</feature>
<accession>D8QTX1</accession>
<dbReference type="GO" id="GO:0005874">
    <property type="term" value="C:microtubule"/>
    <property type="evidence" value="ECO:0007669"/>
    <property type="project" value="UniProtKB-KW"/>
</dbReference>
<dbReference type="GO" id="GO:0060271">
    <property type="term" value="P:cilium assembly"/>
    <property type="evidence" value="ECO:0007669"/>
    <property type="project" value="UniProtKB-ARBA"/>
</dbReference>
<dbReference type="Pfam" id="PF12780">
    <property type="entry name" value="AAA_8"/>
    <property type="match status" value="1"/>
</dbReference>
<dbReference type="FunFam" id="3.40.50.300:FF:001328">
    <property type="entry name" value="Dynein heavy chain 6, axonemal"/>
    <property type="match status" value="1"/>
</dbReference>
<dbReference type="InterPro" id="IPR042219">
    <property type="entry name" value="AAA_lid_11_sf"/>
</dbReference>
<dbReference type="OMA" id="ECMREKK"/>
<evidence type="ECO:0000256" key="14">
    <source>
        <dbReference type="ARBA" id="ARBA00023212"/>
    </source>
</evidence>
<dbReference type="InterPro" id="IPR027417">
    <property type="entry name" value="P-loop_NTPase"/>
</dbReference>
<evidence type="ECO:0000256" key="15">
    <source>
        <dbReference type="ARBA" id="ARBA00023273"/>
    </source>
</evidence>
<dbReference type="Gene3D" id="1.10.287.2620">
    <property type="match status" value="1"/>
</dbReference>
<dbReference type="FunFam" id="3.40.50.300:FF:002141">
    <property type="entry name" value="Dynein heavy chain"/>
    <property type="match status" value="1"/>
</dbReference>
<dbReference type="PANTHER" id="PTHR45703:SF1">
    <property type="entry name" value="DYNEINS HEAVY CHAIN"/>
    <property type="match status" value="1"/>
</dbReference>
<dbReference type="InterPro" id="IPR026983">
    <property type="entry name" value="DHC"/>
</dbReference>
<dbReference type="GO" id="GO:0045505">
    <property type="term" value="F:dynein intermediate chain binding"/>
    <property type="evidence" value="ECO:0007669"/>
    <property type="project" value="InterPro"/>
</dbReference>
<dbReference type="Proteomes" id="UP000001514">
    <property type="component" value="Unassembled WGS sequence"/>
</dbReference>